<dbReference type="STRING" id="1174501.SAMN05216192_105151"/>
<keyword evidence="5" id="KW-0804">Transcription</keyword>
<comment type="similarity">
    <text evidence="1">Belongs to the sigma-70 factor family. ECF subfamily.</text>
</comment>
<dbReference type="InterPro" id="IPR013249">
    <property type="entry name" value="RNA_pol_sigma70_r4_t2"/>
</dbReference>
<dbReference type="SUPFAM" id="SSF88946">
    <property type="entry name" value="Sigma2 domain of RNA polymerase sigma factors"/>
    <property type="match status" value="1"/>
</dbReference>
<dbReference type="Gene3D" id="1.10.1740.10">
    <property type="match status" value="1"/>
</dbReference>
<evidence type="ECO:0000256" key="2">
    <source>
        <dbReference type="ARBA" id="ARBA00023015"/>
    </source>
</evidence>
<dbReference type="Proteomes" id="UP000199050">
    <property type="component" value="Unassembled WGS sequence"/>
</dbReference>
<dbReference type="InterPro" id="IPR013324">
    <property type="entry name" value="RNA_pol_sigma_r3/r4-like"/>
</dbReference>
<keyword evidence="4" id="KW-0238">DNA-binding</keyword>
<dbReference type="InterPro" id="IPR013325">
    <property type="entry name" value="RNA_pol_sigma_r2"/>
</dbReference>
<dbReference type="InterPro" id="IPR014284">
    <property type="entry name" value="RNA_pol_sigma-70_dom"/>
</dbReference>
<dbReference type="PANTHER" id="PTHR43133">
    <property type="entry name" value="RNA POLYMERASE ECF-TYPE SIGMA FACTO"/>
    <property type="match status" value="1"/>
</dbReference>
<evidence type="ECO:0000259" key="7">
    <source>
        <dbReference type="Pfam" id="PF08281"/>
    </source>
</evidence>
<evidence type="ECO:0000256" key="4">
    <source>
        <dbReference type="ARBA" id="ARBA00023125"/>
    </source>
</evidence>
<evidence type="ECO:0000256" key="5">
    <source>
        <dbReference type="ARBA" id="ARBA00023163"/>
    </source>
</evidence>
<dbReference type="CDD" id="cd06171">
    <property type="entry name" value="Sigma70_r4"/>
    <property type="match status" value="1"/>
</dbReference>
<keyword evidence="3" id="KW-0731">Sigma factor</keyword>
<dbReference type="InterPro" id="IPR007627">
    <property type="entry name" value="RNA_pol_sigma70_r2"/>
</dbReference>
<dbReference type="InterPro" id="IPR036388">
    <property type="entry name" value="WH-like_DNA-bd_sf"/>
</dbReference>
<dbReference type="InterPro" id="IPR039425">
    <property type="entry name" value="RNA_pol_sigma-70-like"/>
</dbReference>
<feature type="domain" description="RNA polymerase sigma-70 region 2" evidence="6">
    <location>
        <begin position="106"/>
        <end position="171"/>
    </location>
</feature>
<dbReference type="GO" id="GO:0016987">
    <property type="term" value="F:sigma factor activity"/>
    <property type="evidence" value="ECO:0007669"/>
    <property type="project" value="UniProtKB-KW"/>
</dbReference>
<name>A0A1G8KHH5_9BACL</name>
<dbReference type="Gene3D" id="1.10.10.10">
    <property type="entry name" value="Winged helix-like DNA-binding domain superfamily/Winged helix DNA-binding domain"/>
    <property type="match status" value="1"/>
</dbReference>
<dbReference type="Pfam" id="PF08281">
    <property type="entry name" value="Sigma70_r4_2"/>
    <property type="match status" value="1"/>
</dbReference>
<proteinExistence type="inferred from homology"/>
<dbReference type="GO" id="GO:0003677">
    <property type="term" value="F:DNA binding"/>
    <property type="evidence" value="ECO:0007669"/>
    <property type="project" value="UniProtKB-KW"/>
</dbReference>
<dbReference type="EMBL" id="FNDX01000005">
    <property type="protein sequence ID" value="SDI42867.1"/>
    <property type="molecule type" value="Genomic_DNA"/>
</dbReference>
<evidence type="ECO:0000313" key="8">
    <source>
        <dbReference type="EMBL" id="SDI42867.1"/>
    </source>
</evidence>
<feature type="domain" description="RNA polymerase sigma factor 70 region 4 type 2" evidence="7">
    <location>
        <begin position="203"/>
        <end position="251"/>
    </location>
</feature>
<evidence type="ECO:0000256" key="3">
    <source>
        <dbReference type="ARBA" id="ARBA00023082"/>
    </source>
</evidence>
<gene>
    <name evidence="8" type="ORF">SAMN05216192_105151</name>
</gene>
<dbReference type="AlphaFoldDB" id="A0A1G8KHH5"/>
<keyword evidence="9" id="KW-1185">Reference proteome</keyword>
<dbReference type="GO" id="GO:0006352">
    <property type="term" value="P:DNA-templated transcription initiation"/>
    <property type="evidence" value="ECO:0007669"/>
    <property type="project" value="InterPro"/>
</dbReference>
<sequence length="275" mass="31946">MPTFMRRRVSLFGMFTLWGGLGSRRSKCYSRGRPTDQDKKDDEVPFTWPKIICRRQALFGEAGCYRDIHGKEALATSQEHLHEKEQVEAVVAQVQQGNREIYAWIVGQFQQPLYRYCCRMLANRQDAEDAVQDILVKAYQSIGRYRQEVSFSAWLYKIAGNHCLNLLRRRRMQERILRLFRPDTVSIGAEQQMEARIFSPGLGAALGSLTPEERNILVLRVFEEQTFQEMGQILGSSPNALHKRMERIKRKVRNTMKTEEEISWNEPESIAGTKI</sequence>
<evidence type="ECO:0000259" key="6">
    <source>
        <dbReference type="Pfam" id="PF04542"/>
    </source>
</evidence>
<dbReference type="NCBIfam" id="TIGR02937">
    <property type="entry name" value="sigma70-ECF"/>
    <property type="match status" value="1"/>
</dbReference>
<dbReference type="SUPFAM" id="SSF88659">
    <property type="entry name" value="Sigma3 and sigma4 domains of RNA polymerase sigma factors"/>
    <property type="match status" value="1"/>
</dbReference>
<dbReference type="Pfam" id="PF04542">
    <property type="entry name" value="Sigma70_r2"/>
    <property type="match status" value="1"/>
</dbReference>
<organism evidence="8 9">
    <name type="scientific">Paenibacillus typhae</name>
    <dbReference type="NCBI Taxonomy" id="1174501"/>
    <lineage>
        <taxon>Bacteria</taxon>
        <taxon>Bacillati</taxon>
        <taxon>Bacillota</taxon>
        <taxon>Bacilli</taxon>
        <taxon>Bacillales</taxon>
        <taxon>Paenibacillaceae</taxon>
        <taxon>Paenibacillus</taxon>
    </lineage>
</organism>
<protein>
    <submittedName>
        <fullName evidence="8">RNA polymerase sigma-70 factor, ECF subfamily</fullName>
    </submittedName>
</protein>
<keyword evidence="2" id="KW-0805">Transcription regulation</keyword>
<evidence type="ECO:0000256" key="1">
    <source>
        <dbReference type="ARBA" id="ARBA00010641"/>
    </source>
</evidence>
<dbReference type="PANTHER" id="PTHR43133:SF8">
    <property type="entry name" value="RNA POLYMERASE SIGMA FACTOR HI_1459-RELATED"/>
    <property type="match status" value="1"/>
</dbReference>
<evidence type="ECO:0000313" key="9">
    <source>
        <dbReference type="Proteomes" id="UP000199050"/>
    </source>
</evidence>
<accession>A0A1G8KHH5</accession>
<reference evidence="9" key="1">
    <citation type="submission" date="2016-10" db="EMBL/GenBank/DDBJ databases">
        <authorList>
            <person name="Varghese N."/>
            <person name="Submissions S."/>
        </authorList>
    </citation>
    <scope>NUCLEOTIDE SEQUENCE [LARGE SCALE GENOMIC DNA]</scope>
    <source>
        <strain evidence="9">CGMCC 1.11012</strain>
    </source>
</reference>